<feature type="binding site" evidence="12">
    <location>
        <position position="171"/>
    </location>
    <ligand>
        <name>NAD(+)</name>
        <dbReference type="ChEBI" id="CHEBI:57540"/>
    </ligand>
</feature>
<dbReference type="PANTHER" id="PTHR23389">
    <property type="entry name" value="CHROMOSOME TRANSMISSION FIDELITY FACTOR 18"/>
    <property type="match status" value="1"/>
</dbReference>
<dbReference type="InterPro" id="IPR004150">
    <property type="entry name" value="NAD_DNA_ligase_OB"/>
</dbReference>
<feature type="binding site" evidence="12">
    <location>
        <position position="405"/>
    </location>
    <ligand>
        <name>Zn(2+)</name>
        <dbReference type="ChEBI" id="CHEBI:29105"/>
    </ligand>
</feature>
<evidence type="ECO:0000256" key="14">
    <source>
        <dbReference type="SAM" id="Coils"/>
    </source>
</evidence>
<keyword evidence="10 12" id="KW-0464">Manganese</keyword>
<dbReference type="InterPro" id="IPR013840">
    <property type="entry name" value="DNAligase_N"/>
</dbReference>
<keyword evidence="3 12" id="KW-0235">DNA replication</keyword>
<dbReference type="Pfam" id="PF03119">
    <property type="entry name" value="DNA_ligase_ZBD"/>
    <property type="match status" value="1"/>
</dbReference>
<dbReference type="EC" id="6.5.1.2" evidence="12 13"/>
<evidence type="ECO:0000256" key="13">
    <source>
        <dbReference type="RuleBase" id="RU000618"/>
    </source>
</evidence>
<dbReference type="Pfam" id="PF01653">
    <property type="entry name" value="DNA_ligase_aden"/>
    <property type="match status" value="1"/>
</dbReference>
<keyword evidence="6 12" id="KW-0862">Zinc</keyword>
<reference evidence="16 17" key="1">
    <citation type="submission" date="2024-09" db="EMBL/GenBank/DDBJ databases">
        <authorList>
            <person name="Sun Q."/>
            <person name="Mori K."/>
        </authorList>
    </citation>
    <scope>NUCLEOTIDE SEQUENCE [LARGE SCALE GENOMIC DNA]</scope>
    <source>
        <strain evidence="16 17">JCM 11201</strain>
    </source>
</reference>
<dbReference type="NCBIfam" id="TIGR00575">
    <property type="entry name" value="dnlj"/>
    <property type="match status" value="1"/>
</dbReference>
<evidence type="ECO:0000313" key="17">
    <source>
        <dbReference type="Proteomes" id="UP001589609"/>
    </source>
</evidence>
<protein>
    <recommendedName>
        <fullName evidence="12 13">DNA ligase</fullName>
        <ecNumber evidence="12 13">6.5.1.2</ecNumber>
    </recommendedName>
    <alternativeName>
        <fullName evidence="12">Polydeoxyribonucleotide synthase [NAD(+)]</fullName>
    </alternativeName>
</protein>
<keyword evidence="8 12" id="KW-0520">NAD</keyword>
<dbReference type="InterPro" id="IPR033136">
    <property type="entry name" value="DNA_ligase_CS"/>
</dbReference>
<keyword evidence="17" id="KW-1185">Reference proteome</keyword>
<dbReference type="InterPro" id="IPR003583">
    <property type="entry name" value="Hlx-hairpin-Hlx_DNA-bd_motif"/>
</dbReference>
<dbReference type="Proteomes" id="UP001589609">
    <property type="component" value="Unassembled WGS sequence"/>
</dbReference>
<dbReference type="Pfam" id="PF14520">
    <property type="entry name" value="HHH_5"/>
    <property type="match status" value="1"/>
</dbReference>
<evidence type="ECO:0000256" key="6">
    <source>
        <dbReference type="ARBA" id="ARBA00022833"/>
    </source>
</evidence>
<gene>
    <name evidence="12 16" type="primary">ligA</name>
    <name evidence="16" type="ORF">ACFFMS_03025</name>
</gene>
<feature type="binding site" evidence="12">
    <location>
        <position position="408"/>
    </location>
    <ligand>
        <name>Zn(2+)</name>
        <dbReference type="ChEBI" id="CHEBI:29105"/>
    </ligand>
</feature>
<sequence>MSNEAVIARIEELRAILNELNYEYYVLDNPSVPDAEYDRYMQELLRLEEENPELTTEDSPTVRVGGPVLDMFQKVTHKAPMLSLGNAYNEGDIKDFDRKVRQGTGAEHISYVCELKIDGLAVSLHYENGRFVQGATRGDGVTGEDITSNLRTIKAIPLRLTEGVALEARGEAYMPKSSFQRLNEEREKRGETLFANPRNAAAGSLRQLDPKIAAQRNLSFFVYGLSNLEGRTVFSHGEALNLLGELGFKTNPHRRVCQTVEEVIAFVKEWEEKRHVLDYEIDGIVIKVDDLALQESLGTTAKSPRWAVAYKFAEEEVTTKLIDIELNVGRTGVVTPTAILEPVRVAGTVVRRASLHNEDLIREKDIRIGDYVIVKKAAEIIPEVVASIKERRTGDEHEFRMPVHCPECGSELVRLEEEVALRCINPGCSAKIREGLIHFVSRDAMNIEGLGERVITQLFEGKLIRTFADLYTLTKEQLLALERFGEKSAANLIASIETSKGNSLEKLLFGLGIRHVGSKAARTLAQHFQMMERLQTASQEELTSIKEIGEKMAQSIVAYFENEEVQQLITQLQAYGVNMTYKGPQPVKVDEVDSYLAGKTVVLTGKMESMGRSEAKKKLEALGAKVTGSVSKSTDLVIAGEAAGSKLEQAQKHNIEIWDEERFLQELNN</sequence>
<evidence type="ECO:0000256" key="8">
    <source>
        <dbReference type="ARBA" id="ARBA00023027"/>
    </source>
</evidence>
<dbReference type="SMART" id="SM00292">
    <property type="entry name" value="BRCT"/>
    <property type="match status" value="1"/>
</dbReference>
<dbReference type="InterPro" id="IPR013839">
    <property type="entry name" value="DNAligase_adenylation"/>
</dbReference>
<keyword evidence="5 12" id="KW-0227">DNA damage</keyword>
<comment type="cofactor">
    <cofactor evidence="12">
        <name>Mg(2+)</name>
        <dbReference type="ChEBI" id="CHEBI:18420"/>
    </cofactor>
    <cofactor evidence="12">
        <name>Mn(2+)</name>
        <dbReference type="ChEBI" id="CHEBI:29035"/>
    </cofactor>
</comment>
<proteinExistence type="inferred from homology"/>
<dbReference type="PANTHER" id="PTHR23389:SF9">
    <property type="entry name" value="DNA LIGASE"/>
    <property type="match status" value="1"/>
</dbReference>
<feature type="binding site" evidence="12">
    <location>
        <position position="428"/>
    </location>
    <ligand>
        <name>Zn(2+)</name>
        <dbReference type="ChEBI" id="CHEBI:29105"/>
    </ligand>
</feature>
<dbReference type="CDD" id="cd17748">
    <property type="entry name" value="BRCT_DNA_ligase_like"/>
    <property type="match status" value="1"/>
</dbReference>
<dbReference type="Pfam" id="PF12826">
    <property type="entry name" value="HHH_2"/>
    <property type="match status" value="1"/>
</dbReference>
<dbReference type="PIRSF" id="PIRSF001604">
    <property type="entry name" value="LigA"/>
    <property type="match status" value="1"/>
</dbReference>
<dbReference type="PROSITE" id="PS01055">
    <property type="entry name" value="DNA_LIGASE_N1"/>
    <property type="match status" value="1"/>
</dbReference>
<dbReference type="PROSITE" id="PS01056">
    <property type="entry name" value="DNA_LIGASE_N2"/>
    <property type="match status" value="1"/>
</dbReference>
<keyword evidence="7 12" id="KW-0460">Magnesium</keyword>
<dbReference type="Pfam" id="PF03120">
    <property type="entry name" value="OB_DNA_ligase"/>
    <property type="match status" value="1"/>
</dbReference>
<feature type="binding site" evidence="12">
    <location>
        <position position="137"/>
    </location>
    <ligand>
        <name>NAD(+)</name>
        <dbReference type="ChEBI" id="CHEBI:57540"/>
    </ligand>
</feature>
<feature type="binding site" evidence="12">
    <location>
        <begin position="34"/>
        <end position="38"/>
    </location>
    <ligand>
        <name>NAD(+)</name>
        <dbReference type="ChEBI" id="CHEBI:57540"/>
    </ligand>
</feature>
<name>A0ABV5WA98_9BACI</name>
<accession>A0ABV5WA98</accession>
<dbReference type="Pfam" id="PF00533">
    <property type="entry name" value="BRCT"/>
    <property type="match status" value="1"/>
</dbReference>
<evidence type="ECO:0000256" key="10">
    <source>
        <dbReference type="ARBA" id="ARBA00023211"/>
    </source>
</evidence>
<feature type="binding site" evidence="12">
    <location>
        <position position="311"/>
    </location>
    <ligand>
        <name>NAD(+)</name>
        <dbReference type="ChEBI" id="CHEBI:57540"/>
    </ligand>
</feature>
<feature type="active site" description="N6-AMP-lysine intermediate" evidence="12">
    <location>
        <position position="116"/>
    </location>
</feature>
<keyword evidence="9 12" id="KW-0234">DNA repair</keyword>
<dbReference type="SUPFAM" id="SSF56091">
    <property type="entry name" value="DNA ligase/mRNA capping enzyme, catalytic domain"/>
    <property type="match status" value="1"/>
</dbReference>
<comment type="catalytic activity">
    <reaction evidence="11 12 13">
        <text>NAD(+) + (deoxyribonucleotide)n-3'-hydroxyl + 5'-phospho-(deoxyribonucleotide)m = (deoxyribonucleotide)n+m + AMP + beta-nicotinamide D-nucleotide.</text>
        <dbReference type="EC" id="6.5.1.2"/>
    </reaction>
</comment>
<dbReference type="InterPro" id="IPR010994">
    <property type="entry name" value="RuvA_2-like"/>
</dbReference>
<evidence type="ECO:0000256" key="3">
    <source>
        <dbReference type="ARBA" id="ARBA00022705"/>
    </source>
</evidence>
<dbReference type="SMART" id="SM00532">
    <property type="entry name" value="LIGANc"/>
    <property type="match status" value="1"/>
</dbReference>
<comment type="similarity">
    <text evidence="12">Belongs to the NAD-dependent DNA ligase family. LigA subfamily.</text>
</comment>
<comment type="function">
    <text evidence="1 12">DNA ligase that catalyzes the formation of phosphodiester linkages between 5'-phosphoryl and 3'-hydroxyl groups in double-stranded DNA using NAD as a coenzyme and as the energy source for the reaction. It is essential for DNA replication and repair of damaged DNA.</text>
</comment>
<dbReference type="Gene3D" id="1.10.287.610">
    <property type="entry name" value="Helix hairpin bin"/>
    <property type="match status" value="1"/>
</dbReference>
<dbReference type="InterPro" id="IPR001357">
    <property type="entry name" value="BRCT_dom"/>
</dbReference>
<dbReference type="InterPro" id="IPR036420">
    <property type="entry name" value="BRCT_dom_sf"/>
</dbReference>
<dbReference type="PROSITE" id="PS50172">
    <property type="entry name" value="BRCT"/>
    <property type="match status" value="1"/>
</dbReference>
<evidence type="ECO:0000256" key="7">
    <source>
        <dbReference type="ARBA" id="ARBA00022842"/>
    </source>
</evidence>
<comment type="caution">
    <text evidence="16">The sequence shown here is derived from an EMBL/GenBank/DDBJ whole genome shotgun (WGS) entry which is preliminary data.</text>
</comment>
<feature type="binding site" evidence="12">
    <location>
        <begin position="83"/>
        <end position="84"/>
    </location>
    <ligand>
        <name>NAD(+)</name>
        <dbReference type="ChEBI" id="CHEBI:57540"/>
    </ligand>
</feature>
<dbReference type="Gene3D" id="3.40.50.10190">
    <property type="entry name" value="BRCT domain"/>
    <property type="match status" value="1"/>
</dbReference>
<dbReference type="InterPro" id="IPR041663">
    <property type="entry name" value="DisA/LigA_HHH"/>
</dbReference>
<dbReference type="HAMAP" id="MF_01588">
    <property type="entry name" value="DNA_ligase_A"/>
    <property type="match status" value="1"/>
</dbReference>
<dbReference type="RefSeq" id="WP_379947820.1">
    <property type="nucleotide sequence ID" value="NZ_JBHMAF010000013.1"/>
</dbReference>
<keyword evidence="4 12" id="KW-0479">Metal-binding</keyword>
<dbReference type="Gene3D" id="1.10.150.20">
    <property type="entry name" value="5' to 3' exonuclease, C-terminal subdomain"/>
    <property type="match status" value="2"/>
</dbReference>
<feature type="binding site" evidence="12">
    <location>
        <position position="423"/>
    </location>
    <ligand>
        <name>Zn(2+)</name>
        <dbReference type="ChEBI" id="CHEBI:29105"/>
    </ligand>
</feature>
<evidence type="ECO:0000313" key="16">
    <source>
        <dbReference type="EMBL" id="MFB9757518.1"/>
    </source>
</evidence>
<dbReference type="EMBL" id="JBHMAF010000013">
    <property type="protein sequence ID" value="MFB9757518.1"/>
    <property type="molecule type" value="Genomic_DNA"/>
</dbReference>
<dbReference type="InterPro" id="IPR018239">
    <property type="entry name" value="DNA_ligase_AS"/>
</dbReference>
<dbReference type="SUPFAM" id="SSF47781">
    <property type="entry name" value="RuvA domain 2-like"/>
    <property type="match status" value="1"/>
</dbReference>
<feature type="domain" description="BRCT" evidence="15">
    <location>
        <begin position="591"/>
        <end position="669"/>
    </location>
</feature>
<dbReference type="SMART" id="SM00278">
    <property type="entry name" value="HhH1"/>
    <property type="match status" value="3"/>
</dbReference>
<feature type="coiled-coil region" evidence="14">
    <location>
        <begin position="3"/>
        <end position="57"/>
    </location>
</feature>
<evidence type="ECO:0000256" key="5">
    <source>
        <dbReference type="ARBA" id="ARBA00022763"/>
    </source>
</evidence>
<feature type="binding site" evidence="12">
    <location>
        <position position="114"/>
    </location>
    <ligand>
        <name>NAD(+)</name>
        <dbReference type="ChEBI" id="CHEBI:57540"/>
    </ligand>
</feature>
<feature type="binding site" evidence="12">
    <location>
        <position position="287"/>
    </location>
    <ligand>
        <name>NAD(+)</name>
        <dbReference type="ChEBI" id="CHEBI:57540"/>
    </ligand>
</feature>
<dbReference type="Gene3D" id="2.40.50.140">
    <property type="entry name" value="Nucleic acid-binding proteins"/>
    <property type="match status" value="1"/>
</dbReference>
<evidence type="ECO:0000256" key="4">
    <source>
        <dbReference type="ARBA" id="ARBA00022723"/>
    </source>
</evidence>
<dbReference type="NCBIfam" id="NF005932">
    <property type="entry name" value="PRK07956.1"/>
    <property type="match status" value="1"/>
</dbReference>
<dbReference type="GO" id="GO:0003911">
    <property type="term" value="F:DNA ligase (NAD+) activity"/>
    <property type="evidence" value="ECO:0007669"/>
    <property type="project" value="UniProtKB-EC"/>
</dbReference>
<dbReference type="SUPFAM" id="SSF50249">
    <property type="entry name" value="Nucleic acid-binding proteins"/>
    <property type="match status" value="1"/>
</dbReference>
<evidence type="ECO:0000256" key="12">
    <source>
        <dbReference type="HAMAP-Rule" id="MF_01588"/>
    </source>
</evidence>
<organism evidence="16 17">
    <name type="scientific">Ectobacillus funiculus</name>
    <dbReference type="NCBI Taxonomy" id="137993"/>
    <lineage>
        <taxon>Bacteria</taxon>
        <taxon>Bacillati</taxon>
        <taxon>Bacillota</taxon>
        <taxon>Bacilli</taxon>
        <taxon>Bacillales</taxon>
        <taxon>Bacillaceae</taxon>
        <taxon>Ectobacillus</taxon>
    </lineage>
</organism>
<evidence type="ECO:0000256" key="11">
    <source>
        <dbReference type="ARBA" id="ARBA00034005"/>
    </source>
</evidence>
<dbReference type="Gene3D" id="6.20.10.30">
    <property type="match status" value="1"/>
</dbReference>
<evidence type="ECO:0000256" key="9">
    <source>
        <dbReference type="ARBA" id="ARBA00023204"/>
    </source>
</evidence>
<evidence type="ECO:0000256" key="2">
    <source>
        <dbReference type="ARBA" id="ARBA00022598"/>
    </source>
</evidence>
<keyword evidence="2 12" id="KW-0436">Ligase</keyword>
<evidence type="ECO:0000259" key="15">
    <source>
        <dbReference type="PROSITE" id="PS50172"/>
    </source>
</evidence>
<keyword evidence="14" id="KW-0175">Coiled coil</keyword>
<dbReference type="CDD" id="cd00114">
    <property type="entry name" value="LIGANc"/>
    <property type="match status" value="1"/>
</dbReference>
<dbReference type="SUPFAM" id="SSF52113">
    <property type="entry name" value="BRCT domain"/>
    <property type="match status" value="1"/>
</dbReference>
<dbReference type="InterPro" id="IPR012340">
    <property type="entry name" value="NA-bd_OB-fold"/>
</dbReference>
<dbReference type="InterPro" id="IPR004149">
    <property type="entry name" value="Znf_DNAligase_C4"/>
</dbReference>
<evidence type="ECO:0000256" key="1">
    <source>
        <dbReference type="ARBA" id="ARBA00004067"/>
    </source>
</evidence>
<dbReference type="Gene3D" id="3.30.470.30">
    <property type="entry name" value="DNA ligase/mRNA capping enzyme"/>
    <property type="match status" value="1"/>
</dbReference>
<dbReference type="InterPro" id="IPR001679">
    <property type="entry name" value="DNA_ligase"/>
</dbReference>